<comment type="caution">
    <text evidence="1">The sequence shown here is derived from an EMBL/GenBank/DDBJ whole genome shotgun (WGS) entry which is preliminary data.</text>
</comment>
<proteinExistence type="predicted"/>
<feature type="non-terminal residue" evidence="1">
    <location>
        <position position="1"/>
    </location>
</feature>
<gene>
    <name evidence="1" type="ORF">LCGC14_2143410</name>
</gene>
<dbReference type="AlphaFoldDB" id="A0A0F9GAQ5"/>
<name>A0A0F9GAQ5_9ZZZZ</name>
<dbReference type="EMBL" id="LAZR01027152">
    <property type="protein sequence ID" value="KKL66600.1"/>
    <property type="molecule type" value="Genomic_DNA"/>
</dbReference>
<reference evidence="1" key="1">
    <citation type="journal article" date="2015" name="Nature">
        <title>Complex archaea that bridge the gap between prokaryotes and eukaryotes.</title>
        <authorList>
            <person name="Spang A."/>
            <person name="Saw J.H."/>
            <person name="Jorgensen S.L."/>
            <person name="Zaremba-Niedzwiedzka K."/>
            <person name="Martijn J."/>
            <person name="Lind A.E."/>
            <person name="van Eijk R."/>
            <person name="Schleper C."/>
            <person name="Guy L."/>
            <person name="Ettema T.J."/>
        </authorList>
    </citation>
    <scope>NUCLEOTIDE SEQUENCE</scope>
</reference>
<accession>A0A0F9GAQ5</accession>
<organism evidence="1">
    <name type="scientific">marine sediment metagenome</name>
    <dbReference type="NCBI Taxonomy" id="412755"/>
    <lineage>
        <taxon>unclassified sequences</taxon>
        <taxon>metagenomes</taxon>
        <taxon>ecological metagenomes</taxon>
    </lineage>
</organism>
<evidence type="ECO:0000313" key="1">
    <source>
        <dbReference type="EMBL" id="KKL66600.1"/>
    </source>
</evidence>
<protein>
    <submittedName>
        <fullName evidence="1">Uncharacterized protein</fullName>
    </submittedName>
</protein>
<sequence length="99" mass="11794">YAVPRKRKTREREFMSETMKKLKQIYLICSKCEILDDEGKLCRDIKLSEKLSYGCGEWKIEGLVLNQKFYDDIDNEVKKRLKLKSVIDDLIKTDNREES</sequence>